<dbReference type="PANTHER" id="PTHR34883:SF16">
    <property type="entry name" value="RICH PROTEIN, PUTATIVE-RELATED"/>
    <property type="match status" value="1"/>
</dbReference>
<dbReference type="InterPro" id="IPR008972">
    <property type="entry name" value="Cupredoxin"/>
</dbReference>
<organism evidence="2 3">
    <name type="scientific">Venustampulla echinocandica</name>
    <dbReference type="NCBI Taxonomy" id="2656787"/>
    <lineage>
        <taxon>Eukaryota</taxon>
        <taxon>Fungi</taxon>
        <taxon>Dikarya</taxon>
        <taxon>Ascomycota</taxon>
        <taxon>Pezizomycotina</taxon>
        <taxon>Leotiomycetes</taxon>
        <taxon>Helotiales</taxon>
        <taxon>Pleuroascaceae</taxon>
        <taxon>Venustampulla</taxon>
    </lineage>
</organism>
<protein>
    <recommendedName>
        <fullName evidence="4">Cupredoxin</fullName>
    </recommendedName>
</protein>
<evidence type="ECO:0008006" key="4">
    <source>
        <dbReference type="Google" id="ProtNLM"/>
    </source>
</evidence>
<dbReference type="Proteomes" id="UP000254866">
    <property type="component" value="Unassembled WGS sequence"/>
</dbReference>
<dbReference type="CDD" id="cd00920">
    <property type="entry name" value="Cupredoxin"/>
    <property type="match status" value="1"/>
</dbReference>
<keyword evidence="3" id="KW-1185">Reference proteome</keyword>
<proteinExistence type="predicted"/>
<dbReference type="GeneID" id="43593826"/>
<dbReference type="STRING" id="2656787.A0A370TZS2"/>
<dbReference type="Gene3D" id="2.60.40.420">
    <property type="entry name" value="Cupredoxins - blue copper proteins"/>
    <property type="match status" value="1"/>
</dbReference>
<name>A0A370TZS2_9HELO</name>
<dbReference type="PANTHER" id="PTHR34883">
    <property type="entry name" value="SERINE-RICH PROTEIN, PUTATIVE-RELATED-RELATED"/>
    <property type="match status" value="1"/>
</dbReference>
<evidence type="ECO:0000256" key="1">
    <source>
        <dbReference type="SAM" id="SignalP"/>
    </source>
</evidence>
<dbReference type="SUPFAM" id="SSF49503">
    <property type="entry name" value="Cupredoxins"/>
    <property type="match status" value="1"/>
</dbReference>
<dbReference type="EMBL" id="NPIC01000001">
    <property type="protein sequence ID" value="RDL40998.1"/>
    <property type="molecule type" value="Genomic_DNA"/>
</dbReference>
<comment type="caution">
    <text evidence="2">The sequence shown here is derived from an EMBL/GenBank/DDBJ whole genome shotgun (WGS) entry which is preliminary data.</text>
</comment>
<keyword evidence="1" id="KW-0732">Signal</keyword>
<evidence type="ECO:0000313" key="2">
    <source>
        <dbReference type="EMBL" id="RDL40998.1"/>
    </source>
</evidence>
<dbReference type="AlphaFoldDB" id="A0A370TZS2"/>
<sequence length="311" mass="32564">MKFSTITALGGLLGIVSAGYHTQEVVCTDPEPTTVYRTVTVTEGAGGSSQPVSSGVNHQAGGSKYPYVTTGGGQVTSVDYNGSKTSVWVYPTGPATSKDCTVAIYEVNVAVTVIIININVTIVNGKTITITKTVSGVPPTTTPVLPPTPGSTNPPTSTGAIHKVIVGADGQLKYRDNQVNAAIGDIIRFDFNSTNHTVTQSSFNDPCVKLPGGFDTGFNQFNNQSKTGIIFRDFKVEVSSPLWFYCSQKAPKSHCQAGMVLGVNPAGKFPAFLDKATNTASIGLPTGTGPAGKPTGMSILPKWRRSQAWSA</sequence>
<accession>A0A370TZS2</accession>
<dbReference type="OrthoDB" id="2331100at2759"/>
<feature type="chain" id="PRO_5017052510" description="Cupredoxin" evidence="1">
    <location>
        <begin position="19"/>
        <end position="311"/>
    </location>
</feature>
<dbReference type="RefSeq" id="XP_031873654.1">
    <property type="nucleotide sequence ID" value="XM_032009600.1"/>
</dbReference>
<reference evidence="2 3" key="1">
    <citation type="journal article" date="2018" name="IMA Fungus">
        <title>IMA Genome-F 9: Draft genome sequence of Annulohypoxylon stygium, Aspergillus mulundensis, Berkeleyomyces basicola (syn. Thielaviopsis basicola), Ceratocystis smalleyi, two Cercospora beticola strains, Coleophoma cylindrospora, Fusarium fracticaudum, Phialophora cf. hyalina, and Morchella septimelata.</title>
        <authorList>
            <person name="Wingfield B.D."/>
            <person name="Bills G.F."/>
            <person name="Dong Y."/>
            <person name="Huang W."/>
            <person name="Nel W.J."/>
            <person name="Swalarsk-Parry B.S."/>
            <person name="Vaghefi N."/>
            <person name="Wilken P.M."/>
            <person name="An Z."/>
            <person name="de Beer Z.W."/>
            <person name="De Vos L."/>
            <person name="Chen L."/>
            <person name="Duong T.A."/>
            <person name="Gao Y."/>
            <person name="Hammerbacher A."/>
            <person name="Kikkert J.R."/>
            <person name="Li Y."/>
            <person name="Li H."/>
            <person name="Li K."/>
            <person name="Li Q."/>
            <person name="Liu X."/>
            <person name="Ma X."/>
            <person name="Naidoo K."/>
            <person name="Pethybridge S.J."/>
            <person name="Sun J."/>
            <person name="Steenkamp E.T."/>
            <person name="van der Nest M.A."/>
            <person name="van Wyk S."/>
            <person name="Wingfield M.J."/>
            <person name="Xiong C."/>
            <person name="Yue Q."/>
            <person name="Zhang X."/>
        </authorList>
    </citation>
    <scope>NUCLEOTIDE SEQUENCE [LARGE SCALE GENOMIC DNA]</scope>
    <source>
        <strain evidence="2 3">BP 5553</strain>
    </source>
</reference>
<feature type="signal peptide" evidence="1">
    <location>
        <begin position="1"/>
        <end position="18"/>
    </location>
</feature>
<gene>
    <name evidence="2" type="ORF">BP5553_00977</name>
</gene>
<dbReference type="InterPro" id="IPR052953">
    <property type="entry name" value="Ser-rich/MCO-related"/>
</dbReference>
<evidence type="ECO:0000313" key="3">
    <source>
        <dbReference type="Proteomes" id="UP000254866"/>
    </source>
</evidence>